<protein>
    <recommendedName>
        <fullName evidence="3">Molybdopterin cofactor biosynthesis C (MoaC) domain-containing protein</fullName>
    </recommendedName>
</protein>
<dbReference type="Gene3D" id="3.30.70.640">
    <property type="entry name" value="Molybdopterin cofactor biosynthesis C (MoaC) domain"/>
    <property type="match status" value="1"/>
</dbReference>
<evidence type="ECO:0000259" key="3">
    <source>
        <dbReference type="Pfam" id="PF01967"/>
    </source>
</evidence>
<gene>
    <name evidence="4" type="ORF">NZD89_20725</name>
</gene>
<evidence type="ECO:0000256" key="1">
    <source>
        <dbReference type="ARBA" id="ARBA00005046"/>
    </source>
</evidence>
<reference evidence="4" key="1">
    <citation type="submission" date="2022-08" db="EMBL/GenBank/DDBJ databases">
        <title>Alicyclobacillus fastidiosus DSM 17978, complete genome.</title>
        <authorList>
            <person name="Wang Q."/>
            <person name="Cai R."/>
            <person name="Wang Z."/>
        </authorList>
    </citation>
    <scope>NUCLEOTIDE SEQUENCE</scope>
    <source>
        <strain evidence="4">DSM 17978</strain>
    </source>
</reference>
<name>A0ABY6ZDW4_9BACL</name>
<feature type="domain" description="Molybdopterin cofactor biosynthesis C (MoaC)" evidence="3">
    <location>
        <begin position="2"/>
        <end position="61"/>
    </location>
</feature>
<keyword evidence="5" id="KW-1185">Reference proteome</keyword>
<proteinExistence type="predicted"/>
<accession>A0ABY6ZDW4</accession>
<keyword evidence="2" id="KW-0501">Molybdenum cofactor biosynthesis</keyword>
<dbReference type="SUPFAM" id="SSF55040">
    <property type="entry name" value="Molybdenum cofactor biosynthesis protein C, MoaC"/>
    <property type="match status" value="1"/>
</dbReference>
<sequence length="71" mass="7364">MLAVSELAGIMAAKRTSEVIPLCHPLPLAKISVKGTWEEEGAADPSDTCLLAITATVKTTSYAVCPIGSFS</sequence>
<evidence type="ECO:0000313" key="5">
    <source>
        <dbReference type="Proteomes" id="UP001164761"/>
    </source>
</evidence>
<organism evidence="4 5">
    <name type="scientific">Alicyclobacillus fastidiosus</name>
    <dbReference type="NCBI Taxonomy" id="392011"/>
    <lineage>
        <taxon>Bacteria</taxon>
        <taxon>Bacillati</taxon>
        <taxon>Bacillota</taxon>
        <taxon>Bacilli</taxon>
        <taxon>Bacillales</taxon>
        <taxon>Alicyclobacillaceae</taxon>
        <taxon>Alicyclobacillus</taxon>
    </lineage>
</organism>
<comment type="pathway">
    <text evidence="1">Cofactor biosynthesis; molybdopterin biosynthesis.</text>
</comment>
<dbReference type="EMBL" id="CP104067">
    <property type="protein sequence ID" value="WAH40702.1"/>
    <property type="molecule type" value="Genomic_DNA"/>
</dbReference>
<dbReference type="Proteomes" id="UP001164761">
    <property type="component" value="Chromosome"/>
</dbReference>
<evidence type="ECO:0000256" key="2">
    <source>
        <dbReference type="ARBA" id="ARBA00023150"/>
    </source>
</evidence>
<dbReference type="InterPro" id="IPR036522">
    <property type="entry name" value="MoaC_sf"/>
</dbReference>
<dbReference type="Pfam" id="PF01967">
    <property type="entry name" value="MoaC"/>
    <property type="match status" value="1"/>
</dbReference>
<evidence type="ECO:0000313" key="4">
    <source>
        <dbReference type="EMBL" id="WAH40702.1"/>
    </source>
</evidence>
<dbReference type="InterPro" id="IPR002820">
    <property type="entry name" value="Mopterin_CF_biosynth-C_dom"/>
</dbReference>